<proteinExistence type="predicted"/>
<dbReference type="RefSeq" id="WP_119368331.1">
    <property type="nucleotide sequence ID" value="NZ_QXDJ01000012.1"/>
</dbReference>
<accession>A0A399IHL6</accession>
<name>A0A399IHL6_9CLOT</name>
<evidence type="ECO:0000313" key="3">
    <source>
        <dbReference type="Proteomes" id="UP000265930"/>
    </source>
</evidence>
<reference evidence="2 3" key="1">
    <citation type="submission" date="2018-08" db="EMBL/GenBank/DDBJ databases">
        <title>Genome of Clostridium chromiireducens C1, DSM12136.</title>
        <authorList>
            <person name="Xing M."/>
            <person name="Wei Y."/>
            <person name="Ang E.L."/>
            <person name="Zhao H."/>
            <person name="Zhang Y."/>
        </authorList>
    </citation>
    <scope>NUCLEOTIDE SEQUENCE [LARGE SCALE GENOMIC DNA]</scope>
    <source>
        <strain evidence="2 3">C1</strain>
    </source>
</reference>
<gene>
    <name evidence="2" type="ORF">D2A34_26235</name>
</gene>
<comment type="caution">
    <text evidence="2">The sequence shown here is derived from an EMBL/GenBank/DDBJ whole genome shotgun (WGS) entry which is preliminary data.</text>
</comment>
<protein>
    <submittedName>
        <fullName evidence="2">Uncharacterized protein</fullName>
    </submittedName>
</protein>
<dbReference type="Proteomes" id="UP000265930">
    <property type="component" value="Unassembled WGS sequence"/>
</dbReference>
<sequence>MNAISNNSAISNLQIGYNRNHIHGNMSKEKASHDMSKMNEVSNKDQMKTDCNMQGMHQDSAVSSADKSDSGKNAVDSNLGRTIDVQV</sequence>
<feature type="region of interest" description="Disordered" evidence="1">
    <location>
        <begin position="48"/>
        <end position="87"/>
    </location>
</feature>
<dbReference type="EMBL" id="QXDJ01000012">
    <property type="protein sequence ID" value="RII31867.1"/>
    <property type="molecule type" value="Genomic_DNA"/>
</dbReference>
<evidence type="ECO:0000313" key="2">
    <source>
        <dbReference type="EMBL" id="RII31867.1"/>
    </source>
</evidence>
<evidence type="ECO:0000256" key="1">
    <source>
        <dbReference type="SAM" id="MobiDB-lite"/>
    </source>
</evidence>
<dbReference type="AlphaFoldDB" id="A0A399IHL6"/>
<organism evidence="2 3">
    <name type="scientific">Clostridium chromiireducens</name>
    <dbReference type="NCBI Taxonomy" id="225345"/>
    <lineage>
        <taxon>Bacteria</taxon>
        <taxon>Bacillati</taxon>
        <taxon>Bacillota</taxon>
        <taxon>Clostridia</taxon>
        <taxon>Eubacteriales</taxon>
        <taxon>Clostridiaceae</taxon>
        <taxon>Clostridium</taxon>
    </lineage>
</organism>